<proteinExistence type="predicted"/>
<evidence type="ECO:0000313" key="3">
    <source>
        <dbReference type="Proteomes" id="UP001596296"/>
    </source>
</evidence>
<dbReference type="Proteomes" id="UP001596296">
    <property type="component" value="Unassembled WGS sequence"/>
</dbReference>
<reference evidence="2 3" key="1">
    <citation type="journal article" date="2019" name="Int. J. Syst. Evol. Microbiol.">
        <title>The Global Catalogue of Microorganisms (GCM) 10K type strain sequencing project: providing services to taxonomists for standard genome sequencing and annotation.</title>
        <authorList>
            <consortium name="The Broad Institute Genomics Platform"/>
            <consortium name="The Broad Institute Genome Sequencing Center for Infectious Disease"/>
            <person name="Wu L."/>
            <person name="Ma J."/>
        </authorList>
    </citation>
    <scope>NUCLEOTIDE SEQUENCE [LARGE SCALE GENOMIC DNA]</scope>
    <source>
        <strain evidence="2 3">SKJ47</strain>
    </source>
</reference>
<dbReference type="Pfam" id="PF03747">
    <property type="entry name" value="ADP_ribosyl_GH"/>
    <property type="match status" value="1"/>
</dbReference>
<keyword evidence="1" id="KW-0479">Metal-binding</keyword>
<feature type="binding site" evidence="1">
    <location>
        <position position="62"/>
    </location>
    <ligand>
        <name>Mg(2+)</name>
        <dbReference type="ChEBI" id="CHEBI:18420"/>
        <label>1</label>
    </ligand>
</feature>
<organism evidence="2 3">
    <name type="scientific">Halopenitus salinus</name>
    <dbReference type="NCBI Taxonomy" id="1198295"/>
    <lineage>
        <taxon>Archaea</taxon>
        <taxon>Methanobacteriati</taxon>
        <taxon>Methanobacteriota</taxon>
        <taxon>Stenosarchaea group</taxon>
        <taxon>Halobacteria</taxon>
        <taxon>Halobacteriales</taxon>
        <taxon>Haloferacaceae</taxon>
        <taxon>Halopenitus</taxon>
    </lineage>
</organism>
<feature type="binding site" evidence="1">
    <location>
        <position position="60"/>
    </location>
    <ligand>
        <name>Mg(2+)</name>
        <dbReference type="ChEBI" id="CHEBI:18420"/>
        <label>1</label>
    </ligand>
</feature>
<dbReference type="EMBL" id="JBHSXL010000009">
    <property type="protein sequence ID" value="MFC6892929.1"/>
    <property type="molecule type" value="Genomic_DNA"/>
</dbReference>
<dbReference type="AlphaFoldDB" id="A0ABD5UTP8"/>
<sequence>MTTEIADDVYGCLIGGAIGDALGAPVEGWTYERIEEEYGTLQDFKQYDMPYANTHAGAVTSDTTLRQILSLAIVENGSRVTPEEFGQVFCDRLNPDRVWINEEIIVNKLSAGMDPWSSGTGSIPDNKMTSAITPVGIVNLGAPTQAYQDGFVLASVLQDGPDRHGTATVAAGVAEAITRGATIDTVLATMTEHATGKMDRAMDIAIGLAEESDTPEDLIERLYDEFLDWRWLPSRWDREKYHEGEVFSANTLEVVPVAVAMLRICDGEVNRSIIEGVNYGRDSDAVATIAGSIAGALHGADEIRSDWKSKCETANREFFAELEDDPDADFRSMADRLVGVLERERDRAEERARMLSEVLE</sequence>
<dbReference type="PANTHER" id="PTHR16222">
    <property type="entry name" value="ADP-RIBOSYLGLYCOHYDROLASE"/>
    <property type="match status" value="1"/>
</dbReference>
<gene>
    <name evidence="2" type="ORF">ACFQE9_09975</name>
</gene>
<dbReference type="Gene3D" id="1.10.4080.10">
    <property type="entry name" value="ADP-ribosylation/Crystallin J1"/>
    <property type="match status" value="1"/>
</dbReference>
<evidence type="ECO:0000256" key="1">
    <source>
        <dbReference type="PIRSR" id="PIRSR605502-1"/>
    </source>
</evidence>
<dbReference type="SUPFAM" id="SSF101478">
    <property type="entry name" value="ADP-ribosylglycohydrolase"/>
    <property type="match status" value="1"/>
</dbReference>
<dbReference type="InterPro" id="IPR036705">
    <property type="entry name" value="Ribosyl_crysJ1_sf"/>
</dbReference>
<feature type="binding site" evidence="1">
    <location>
        <position position="282"/>
    </location>
    <ligand>
        <name>Mg(2+)</name>
        <dbReference type="ChEBI" id="CHEBI:18420"/>
        <label>1</label>
    </ligand>
</feature>
<accession>A0ABD5UTP8</accession>
<evidence type="ECO:0000313" key="2">
    <source>
        <dbReference type="EMBL" id="MFC6892929.1"/>
    </source>
</evidence>
<comment type="caution">
    <text evidence="2">The sequence shown here is derived from an EMBL/GenBank/DDBJ whole genome shotgun (WGS) entry which is preliminary data.</text>
</comment>
<keyword evidence="1" id="KW-0460">Magnesium</keyword>
<feature type="binding site" evidence="1">
    <location>
        <position position="284"/>
    </location>
    <ligand>
        <name>Mg(2+)</name>
        <dbReference type="ChEBI" id="CHEBI:18420"/>
        <label>1</label>
    </ligand>
</feature>
<keyword evidence="3" id="KW-1185">Reference proteome</keyword>
<dbReference type="InterPro" id="IPR050792">
    <property type="entry name" value="ADP-ribosylglycohydrolase"/>
</dbReference>
<dbReference type="RefSeq" id="WP_379743989.1">
    <property type="nucleotide sequence ID" value="NZ_JBHSVN010000001.1"/>
</dbReference>
<name>A0ABD5UTP8_9EURY</name>
<comment type="cofactor">
    <cofactor evidence="1">
        <name>Mg(2+)</name>
        <dbReference type="ChEBI" id="CHEBI:18420"/>
    </cofactor>
    <text evidence="1">Binds 2 magnesium ions per subunit.</text>
</comment>
<dbReference type="InterPro" id="IPR005502">
    <property type="entry name" value="Ribosyl_crysJ1"/>
</dbReference>
<protein>
    <submittedName>
        <fullName evidence="2">ADP-ribosylglycohydrolase family protein</fullName>
    </submittedName>
</protein>
<dbReference type="PANTHER" id="PTHR16222:SF12">
    <property type="entry name" value="ADP-RIBOSYLGLYCOHYDROLASE-RELATED"/>
    <property type="match status" value="1"/>
</dbReference>